<dbReference type="EMBL" id="CP014859">
    <property type="protein sequence ID" value="AOS63234.1"/>
    <property type="molecule type" value="Genomic_DNA"/>
</dbReference>
<accession>A0AAC9HQ00</accession>
<sequence length="89" mass="10152">MVYLLSGLVVVGLILLAIVLHRLLRSLRRMRHAQSRLSRTVRDRGGMLRARLAAVEVAVQERNNRPTTQVPHDHQDENGSVINVQPRNR</sequence>
<keyword evidence="2" id="KW-1133">Transmembrane helix</keyword>
<feature type="transmembrane region" description="Helical" evidence="2">
    <location>
        <begin position="6"/>
        <end position="24"/>
    </location>
</feature>
<name>A0AAC9HQ00_9PSEU</name>
<dbReference type="NCBIfam" id="NF037944">
    <property type="entry name" value="holin_2"/>
    <property type="match status" value="1"/>
</dbReference>
<evidence type="ECO:0000256" key="1">
    <source>
        <dbReference type="SAM" id="MobiDB-lite"/>
    </source>
</evidence>
<keyword evidence="4" id="KW-1185">Reference proteome</keyword>
<dbReference type="RefSeq" id="WP_069848917.1">
    <property type="nucleotide sequence ID" value="NZ_CP014859.1"/>
</dbReference>
<keyword evidence="2" id="KW-0812">Transmembrane</keyword>
<dbReference type="AlphaFoldDB" id="A0AAC9HQ00"/>
<gene>
    <name evidence="3" type="ORF">TL08_12100</name>
</gene>
<dbReference type="Proteomes" id="UP000095210">
    <property type="component" value="Chromosome"/>
</dbReference>
<evidence type="ECO:0000256" key="2">
    <source>
        <dbReference type="SAM" id="Phobius"/>
    </source>
</evidence>
<feature type="region of interest" description="Disordered" evidence="1">
    <location>
        <begin position="61"/>
        <end position="89"/>
    </location>
</feature>
<keyword evidence="2" id="KW-0472">Membrane</keyword>
<dbReference type="KEGG" id="ahm:TL08_12100"/>
<reference evidence="4" key="1">
    <citation type="submission" date="2016-03" db="EMBL/GenBank/DDBJ databases">
        <title>Complete genome sequence of the type strain Actinoalloteichus hymeniacidonis DSM 45092.</title>
        <authorList>
            <person name="Schaffert L."/>
            <person name="Albersmeier A."/>
            <person name="Winkler A."/>
            <person name="Kalinowski J."/>
            <person name="Zotchev S."/>
            <person name="Ruckert C."/>
        </authorList>
    </citation>
    <scope>NUCLEOTIDE SEQUENCE [LARGE SCALE GENOMIC DNA]</scope>
    <source>
        <strain evidence="4">HPA177(T) (DSM 45092(T))</strain>
    </source>
</reference>
<evidence type="ECO:0000313" key="3">
    <source>
        <dbReference type="EMBL" id="AOS63234.1"/>
    </source>
</evidence>
<feature type="compositionally biased region" description="Polar residues" evidence="1">
    <location>
        <begin position="78"/>
        <end position="89"/>
    </location>
</feature>
<protein>
    <submittedName>
        <fullName evidence="3">Uncharacterized protein</fullName>
    </submittedName>
</protein>
<organism evidence="3 4">
    <name type="scientific">Actinoalloteichus hymeniacidonis</name>
    <dbReference type="NCBI Taxonomy" id="340345"/>
    <lineage>
        <taxon>Bacteria</taxon>
        <taxon>Bacillati</taxon>
        <taxon>Actinomycetota</taxon>
        <taxon>Actinomycetes</taxon>
        <taxon>Pseudonocardiales</taxon>
        <taxon>Pseudonocardiaceae</taxon>
        <taxon>Actinoalloteichus</taxon>
    </lineage>
</organism>
<evidence type="ECO:0000313" key="4">
    <source>
        <dbReference type="Proteomes" id="UP000095210"/>
    </source>
</evidence>
<proteinExistence type="predicted"/>